<organism evidence="1 2">
    <name type="scientific">Fusarium albosuccineum</name>
    <dbReference type="NCBI Taxonomy" id="1237068"/>
    <lineage>
        <taxon>Eukaryota</taxon>
        <taxon>Fungi</taxon>
        <taxon>Dikarya</taxon>
        <taxon>Ascomycota</taxon>
        <taxon>Pezizomycotina</taxon>
        <taxon>Sordariomycetes</taxon>
        <taxon>Hypocreomycetidae</taxon>
        <taxon>Hypocreales</taxon>
        <taxon>Nectriaceae</taxon>
        <taxon>Fusarium</taxon>
        <taxon>Fusarium decemcellulare species complex</taxon>
    </lineage>
</organism>
<protein>
    <submittedName>
        <fullName evidence="1">Uncharacterized protein</fullName>
    </submittedName>
</protein>
<sequence>MPGDQPSAQPAQPAKKHALDRMAFFKARALENHEKAIFTNHADDLQAFEKNRDEDLKMAAEKKAETLKSSGEEFEELFEAARARAAASEAPGASQPQK</sequence>
<evidence type="ECO:0000313" key="1">
    <source>
        <dbReference type="EMBL" id="KAF4464126.1"/>
    </source>
</evidence>
<name>A0A8H4L8I6_9HYPO</name>
<evidence type="ECO:0000313" key="2">
    <source>
        <dbReference type="Proteomes" id="UP000554235"/>
    </source>
</evidence>
<comment type="caution">
    <text evidence="1">The sequence shown here is derived from an EMBL/GenBank/DDBJ whole genome shotgun (WGS) entry which is preliminary data.</text>
</comment>
<dbReference type="AlphaFoldDB" id="A0A8H4L8I6"/>
<dbReference type="Proteomes" id="UP000554235">
    <property type="component" value="Unassembled WGS sequence"/>
</dbReference>
<gene>
    <name evidence="1" type="ORF">FALBO_9039</name>
</gene>
<reference evidence="1 2" key="1">
    <citation type="submission" date="2020-01" db="EMBL/GenBank/DDBJ databases">
        <title>Identification and distribution of gene clusters putatively required for synthesis of sphingolipid metabolism inhibitors in phylogenetically diverse species of the filamentous fungus Fusarium.</title>
        <authorList>
            <person name="Kim H.-S."/>
            <person name="Busman M."/>
            <person name="Brown D.W."/>
            <person name="Divon H."/>
            <person name="Uhlig S."/>
            <person name="Proctor R.H."/>
        </authorList>
    </citation>
    <scope>NUCLEOTIDE SEQUENCE [LARGE SCALE GENOMIC DNA]</scope>
    <source>
        <strain evidence="1 2">NRRL 20459</strain>
    </source>
</reference>
<dbReference type="EMBL" id="JAADYS010001239">
    <property type="protein sequence ID" value="KAF4464126.1"/>
    <property type="molecule type" value="Genomic_DNA"/>
</dbReference>
<accession>A0A8H4L8I6</accession>
<keyword evidence="2" id="KW-1185">Reference proteome</keyword>
<proteinExistence type="predicted"/>